<name>A0A8J4XDS0_CLAMG</name>
<evidence type="ECO:0000313" key="2">
    <source>
        <dbReference type="Proteomes" id="UP000727407"/>
    </source>
</evidence>
<feature type="non-terminal residue" evidence="1">
    <location>
        <position position="1"/>
    </location>
</feature>
<evidence type="ECO:0000313" key="1">
    <source>
        <dbReference type="EMBL" id="KAF5904848.1"/>
    </source>
</evidence>
<comment type="caution">
    <text evidence="1">The sequence shown here is derived from an EMBL/GenBank/DDBJ whole genome shotgun (WGS) entry which is preliminary data.</text>
</comment>
<proteinExistence type="predicted"/>
<organism evidence="1 2">
    <name type="scientific">Clarias magur</name>
    <name type="common">Asian catfish</name>
    <name type="synonym">Macropteronotus magur</name>
    <dbReference type="NCBI Taxonomy" id="1594786"/>
    <lineage>
        <taxon>Eukaryota</taxon>
        <taxon>Metazoa</taxon>
        <taxon>Chordata</taxon>
        <taxon>Craniata</taxon>
        <taxon>Vertebrata</taxon>
        <taxon>Euteleostomi</taxon>
        <taxon>Actinopterygii</taxon>
        <taxon>Neopterygii</taxon>
        <taxon>Teleostei</taxon>
        <taxon>Ostariophysi</taxon>
        <taxon>Siluriformes</taxon>
        <taxon>Clariidae</taxon>
        <taxon>Clarias</taxon>
    </lineage>
</organism>
<keyword evidence="2" id="KW-1185">Reference proteome</keyword>
<sequence>VMPAISSDCKQQYFIHWHINTVLNLPAPQKAININSTNTQGVSLLWHGPLKHCGSIQITFPLAANTVKENCAHVS</sequence>
<gene>
    <name evidence="1" type="ORF">DAT39_005404</name>
</gene>
<reference evidence="1" key="1">
    <citation type="submission" date="2020-07" db="EMBL/GenBank/DDBJ databases">
        <title>Clarias magur genome sequencing, assembly and annotation.</title>
        <authorList>
            <person name="Kushwaha B."/>
            <person name="Kumar R."/>
            <person name="Das P."/>
            <person name="Joshi C.G."/>
            <person name="Kumar D."/>
            <person name="Nagpure N.S."/>
            <person name="Pandey M."/>
            <person name="Agarwal S."/>
            <person name="Srivastava S."/>
            <person name="Singh M."/>
            <person name="Sahoo L."/>
            <person name="Jayasankar P."/>
            <person name="Meher P.K."/>
            <person name="Koringa P.G."/>
            <person name="Iquebal M.A."/>
            <person name="Das S.P."/>
            <person name="Bit A."/>
            <person name="Patnaik S."/>
            <person name="Patel N."/>
            <person name="Shah T.M."/>
            <person name="Hinsu A."/>
            <person name="Jena J.K."/>
        </authorList>
    </citation>
    <scope>NUCLEOTIDE SEQUENCE</scope>
    <source>
        <strain evidence="1">CIFAMagur01</strain>
        <tissue evidence="1">Testis</tissue>
    </source>
</reference>
<accession>A0A8J4XDS0</accession>
<dbReference type="Proteomes" id="UP000727407">
    <property type="component" value="Unassembled WGS sequence"/>
</dbReference>
<dbReference type="AlphaFoldDB" id="A0A8J4XDS0"/>
<protein>
    <submittedName>
        <fullName evidence="1">Uncharacterized protein</fullName>
    </submittedName>
</protein>
<dbReference type="EMBL" id="QNUK01000051">
    <property type="protein sequence ID" value="KAF5904848.1"/>
    <property type="molecule type" value="Genomic_DNA"/>
</dbReference>